<keyword evidence="3" id="KW-1185">Reference proteome</keyword>
<dbReference type="Proteomes" id="UP001180020">
    <property type="component" value="Unassembled WGS sequence"/>
</dbReference>
<feature type="compositionally biased region" description="Polar residues" evidence="1">
    <location>
        <begin position="1"/>
        <end position="17"/>
    </location>
</feature>
<accession>A0AAV9ESU4</accession>
<sequence>MASITQSGEASITQPIGAQTGEAATANSTPNEGASQPSQEASQISEKKTTRKRTSKWKPKGEVQLLQPAILYDSGGSHYPSVKTLEGLIVDAIHGGGELTNYKYDKDKEGLITWDKGWVAKIGTTQMARPENILSHP</sequence>
<organism evidence="2 3">
    <name type="scientific">Acorus calamus</name>
    <name type="common">Sweet flag</name>
    <dbReference type="NCBI Taxonomy" id="4465"/>
    <lineage>
        <taxon>Eukaryota</taxon>
        <taxon>Viridiplantae</taxon>
        <taxon>Streptophyta</taxon>
        <taxon>Embryophyta</taxon>
        <taxon>Tracheophyta</taxon>
        <taxon>Spermatophyta</taxon>
        <taxon>Magnoliopsida</taxon>
        <taxon>Liliopsida</taxon>
        <taxon>Acoraceae</taxon>
        <taxon>Acorus</taxon>
    </lineage>
</organism>
<reference evidence="2" key="1">
    <citation type="journal article" date="2023" name="Nat. Commun.">
        <title>Diploid and tetraploid genomes of Acorus and the evolution of monocots.</title>
        <authorList>
            <person name="Ma L."/>
            <person name="Liu K.W."/>
            <person name="Li Z."/>
            <person name="Hsiao Y.Y."/>
            <person name="Qi Y."/>
            <person name="Fu T."/>
            <person name="Tang G.D."/>
            <person name="Zhang D."/>
            <person name="Sun W.H."/>
            <person name="Liu D.K."/>
            <person name="Li Y."/>
            <person name="Chen G.Z."/>
            <person name="Liu X.D."/>
            <person name="Liao X.Y."/>
            <person name="Jiang Y.T."/>
            <person name="Yu X."/>
            <person name="Hao Y."/>
            <person name="Huang J."/>
            <person name="Zhao X.W."/>
            <person name="Ke S."/>
            <person name="Chen Y.Y."/>
            <person name="Wu W.L."/>
            <person name="Hsu J.L."/>
            <person name="Lin Y.F."/>
            <person name="Huang M.D."/>
            <person name="Li C.Y."/>
            <person name="Huang L."/>
            <person name="Wang Z.W."/>
            <person name="Zhao X."/>
            <person name="Zhong W.Y."/>
            <person name="Peng D.H."/>
            <person name="Ahmad S."/>
            <person name="Lan S."/>
            <person name="Zhang J.S."/>
            <person name="Tsai W.C."/>
            <person name="Van de Peer Y."/>
            <person name="Liu Z.J."/>
        </authorList>
    </citation>
    <scope>NUCLEOTIDE SEQUENCE</scope>
    <source>
        <strain evidence="2">CP</strain>
    </source>
</reference>
<evidence type="ECO:0000313" key="2">
    <source>
        <dbReference type="EMBL" id="KAK1315233.1"/>
    </source>
</evidence>
<comment type="caution">
    <text evidence="2">The sequence shown here is derived from an EMBL/GenBank/DDBJ whole genome shotgun (WGS) entry which is preliminary data.</text>
</comment>
<dbReference type="EMBL" id="JAUJYO010000006">
    <property type="protein sequence ID" value="KAK1315233.1"/>
    <property type="molecule type" value="Genomic_DNA"/>
</dbReference>
<feature type="compositionally biased region" description="Basic residues" evidence="1">
    <location>
        <begin position="49"/>
        <end position="58"/>
    </location>
</feature>
<reference evidence="2" key="2">
    <citation type="submission" date="2023-06" db="EMBL/GenBank/DDBJ databases">
        <authorList>
            <person name="Ma L."/>
            <person name="Liu K.-W."/>
            <person name="Li Z."/>
            <person name="Hsiao Y.-Y."/>
            <person name="Qi Y."/>
            <person name="Fu T."/>
            <person name="Tang G."/>
            <person name="Zhang D."/>
            <person name="Sun W.-H."/>
            <person name="Liu D.-K."/>
            <person name="Li Y."/>
            <person name="Chen G.-Z."/>
            <person name="Liu X.-D."/>
            <person name="Liao X.-Y."/>
            <person name="Jiang Y.-T."/>
            <person name="Yu X."/>
            <person name="Hao Y."/>
            <person name="Huang J."/>
            <person name="Zhao X.-W."/>
            <person name="Ke S."/>
            <person name="Chen Y.-Y."/>
            <person name="Wu W.-L."/>
            <person name="Hsu J.-L."/>
            <person name="Lin Y.-F."/>
            <person name="Huang M.-D."/>
            <person name="Li C.-Y."/>
            <person name="Huang L."/>
            <person name="Wang Z.-W."/>
            <person name="Zhao X."/>
            <person name="Zhong W.-Y."/>
            <person name="Peng D.-H."/>
            <person name="Ahmad S."/>
            <person name="Lan S."/>
            <person name="Zhang J.-S."/>
            <person name="Tsai W.-C."/>
            <person name="Van De Peer Y."/>
            <person name="Liu Z.-J."/>
        </authorList>
    </citation>
    <scope>NUCLEOTIDE SEQUENCE</scope>
    <source>
        <strain evidence="2">CP</strain>
        <tissue evidence="2">Leaves</tissue>
    </source>
</reference>
<proteinExistence type="predicted"/>
<evidence type="ECO:0000313" key="3">
    <source>
        <dbReference type="Proteomes" id="UP001180020"/>
    </source>
</evidence>
<name>A0AAV9ESU4_ACOCL</name>
<gene>
    <name evidence="2" type="ORF">QJS10_CPA06g01048</name>
</gene>
<protein>
    <submittedName>
        <fullName evidence="2">Uncharacterized protein</fullName>
    </submittedName>
</protein>
<feature type="compositionally biased region" description="Polar residues" evidence="1">
    <location>
        <begin position="25"/>
        <end position="44"/>
    </location>
</feature>
<feature type="region of interest" description="Disordered" evidence="1">
    <location>
        <begin position="1"/>
        <end position="60"/>
    </location>
</feature>
<dbReference type="AlphaFoldDB" id="A0AAV9ESU4"/>
<evidence type="ECO:0000256" key="1">
    <source>
        <dbReference type="SAM" id="MobiDB-lite"/>
    </source>
</evidence>